<dbReference type="AlphaFoldDB" id="A0A4Y4DNS6"/>
<dbReference type="NCBIfam" id="NF004837">
    <property type="entry name" value="PRK06187.1"/>
    <property type="match status" value="1"/>
</dbReference>
<keyword evidence="6" id="KW-1185">Reference proteome</keyword>
<evidence type="ECO:0000256" key="2">
    <source>
        <dbReference type="ARBA" id="ARBA00022598"/>
    </source>
</evidence>
<dbReference type="OrthoDB" id="9803968at2"/>
<name>A0A4Y4DNS6_GLUUR</name>
<dbReference type="Gene3D" id="3.40.50.12780">
    <property type="entry name" value="N-terminal domain of ligase-like"/>
    <property type="match status" value="1"/>
</dbReference>
<proteinExistence type="inferred from homology"/>
<organism evidence="5 6">
    <name type="scientific">Glutamicibacter uratoxydans</name>
    <name type="common">Arthrobacter uratoxydans</name>
    <dbReference type="NCBI Taxonomy" id="43667"/>
    <lineage>
        <taxon>Bacteria</taxon>
        <taxon>Bacillati</taxon>
        <taxon>Actinomycetota</taxon>
        <taxon>Actinomycetes</taxon>
        <taxon>Micrococcales</taxon>
        <taxon>Micrococcaceae</taxon>
        <taxon>Glutamicibacter</taxon>
    </lineage>
</organism>
<sequence>MLNKGIGDWVYRRRIKSAEHCAVIHSSASLTYAQLAERIDRLANVLREKKIGKGQRVAFLGANHIAFLETLFACGQVGAIFVPLNIRLAPQELNFALVDSGTELLIAVEDLEKPARMALQESPVRELLVVASLSGADSSYERTLSAASAEHCDEAVEMDDPAIILYTSGTTGKPKGAVLTHGNMTWNSYNVIVDYDITGKSVGLMISPLFHASALGMGALPMLLKGGTLILQEKFEPSAVLRAVEEYGVTSLSGVPTTFQLLSEHELWEGTDLSSLQMLTCGGSAVPSRVLEAYEARGLGFSGGYGMTETAPGATVLLADQSREKMGSAGLPHFFTDIRIVDERGADLPVGSVGEILISGPNVIKEYWHRPEATASSYFDEIWLRSGDMGFVDEQGFLFISDRLKDMIISGGENIYPAEVEQKIMELPNVDSVAVIGIPDEKWGEVPRAVVILKEGTTLSAEQLMEFLDGKIARYKIPRSLVLVDEFPRTASGKIRKPDLRKQYG</sequence>
<evidence type="ECO:0000313" key="5">
    <source>
        <dbReference type="EMBL" id="GED06267.1"/>
    </source>
</evidence>
<comment type="caution">
    <text evidence="5">The sequence shown here is derived from an EMBL/GenBank/DDBJ whole genome shotgun (WGS) entry which is preliminary data.</text>
</comment>
<dbReference type="GO" id="GO:0006631">
    <property type="term" value="P:fatty acid metabolic process"/>
    <property type="evidence" value="ECO:0007669"/>
    <property type="project" value="TreeGrafter"/>
</dbReference>
<evidence type="ECO:0000313" key="6">
    <source>
        <dbReference type="Proteomes" id="UP000316612"/>
    </source>
</evidence>
<dbReference type="Proteomes" id="UP000316612">
    <property type="component" value="Unassembled WGS sequence"/>
</dbReference>
<dbReference type="PANTHER" id="PTHR43201">
    <property type="entry name" value="ACYL-COA SYNTHETASE"/>
    <property type="match status" value="1"/>
</dbReference>
<dbReference type="PROSITE" id="PS00455">
    <property type="entry name" value="AMP_BINDING"/>
    <property type="match status" value="1"/>
</dbReference>
<accession>A0A4Y4DNS6</accession>
<dbReference type="SUPFAM" id="SSF56801">
    <property type="entry name" value="Acetyl-CoA synthetase-like"/>
    <property type="match status" value="1"/>
</dbReference>
<comment type="similarity">
    <text evidence="1">Belongs to the ATP-dependent AMP-binding enzyme family.</text>
</comment>
<dbReference type="Gene3D" id="3.30.300.30">
    <property type="match status" value="1"/>
</dbReference>
<dbReference type="RefSeq" id="WP_141364154.1">
    <property type="nucleotide sequence ID" value="NZ_BAAAJL010000011.1"/>
</dbReference>
<evidence type="ECO:0000259" key="4">
    <source>
        <dbReference type="Pfam" id="PF13193"/>
    </source>
</evidence>
<keyword evidence="2" id="KW-0436">Ligase</keyword>
<dbReference type="Pfam" id="PF00501">
    <property type="entry name" value="AMP-binding"/>
    <property type="match status" value="1"/>
</dbReference>
<feature type="domain" description="AMP-dependent synthetase/ligase" evidence="3">
    <location>
        <begin position="18"/>
        <end position="368"/>
    </location>
</feature>
<dbReference type="FunFam" id="3.30.300.30:FF:000008">
    <property type="entry name" value="2,3-dihydroxybenzoate-AMP ligase"/>
    <property type="match status" value="1"/>
</dbReference>
<gene>
    <name evidence="5" type="ORF">AUR04nite_17990</name>
</gene>
<dbReference type="Pfam" id="PF13193">
    <property type="entry name" value="AMP-binding_C"/>
    <property type="match status" value="1"/>
</dbReference>
<feature type="domain" description="AMP-binding enzyme C-terminal" evidence="4">
    <location>
        <begin position="419"/>
        <end position="494"/>
    </location>
</feature>
<dbReference type="CDD" id="cd17631">
    <property type="entry name" value="FACL_FadD13-like"/>
    <property type="match status" value="1"/>
</dbReference>
<dbReference type="PANTHER" id="PTHR43201:SF5">
    <property type="entry name" value="MEDIUM-CHAIN ACYL-COA LIGASE ACSF2, MITOCHONDRIAL"/>
    <property type="match status" value="1"/>
</dbReference>
<dbReference type="InterPro" id="IPR025110">
    <property type="entry name" value="AMP-bd_C"/>
</dbReference>
<dbReference type="InterPro" id="IPR000873">
    <property type="entry name" value="AMP-dep_synth/lig_dom"/>
</dbReference>
<dbReference type="InterPro" id="IPR042099">
    <property type="entry name" value="ANL_N_sf"/>
</dbReference>
<evidence type="ECO:0000256" key="1">
    <source>
        <dbReference type="ARBA" id="ARBA00006432"/>
    </source>
</evidence>
<protein>
    <submittedName>
        <fullName evidence="5">Fatty-acyl-CoA synthase</fullName>
    </submittedName>
</protein>
<dbReference type="EMBL" id="BJNY01000009">
    <property type="protein sequence ID" value="GED06267.1"/>
    <property type="molecule type" value="Genomic_DNA"/>
</dbReference>
<reference evidence="5 6" key="1">
    <citation type="submission" date="2019-06" db="EMBL/GenBank/DDBJ databases">
        <title>Whole genome shotgun sequence of Glutamicibacter uratoxydans NBRC 15515.</title>
        <authorList>
            <person name="Hosoyama A."/>
            <person name="Uohara A."/>
            <person name="Ohji S."/>
            <person name="Ichikawa N."/>
        </authorList>
    </citation>
    <scope>NUCLEOTIDE SEQUENCE [LARGE SCALE GENOMIC DNA]</scope>
    <source>
        <strain evidence="5 6">NBRC 15515</strain>
    </source>
</reference>
<dbReference type="GO" id="GO:0031956">
    <property type="term" value="F:medium-chain fatty acid-CoA ligase activity"/>
    <property type="evidence" value="ECO:0007669"/>
    <property type="project" value="TreeGrafter"/>
</dbReference>
<evidence type="ECO:0000259" key="3">
    <source>
        <dbReference type="Pfam" id="PF00501"/>
    </source>
</evidence>
<dbReference type="InterPro" id="IPR020845">
    <property type="entry name" value="AMP-binding_CS"/>
</dbReference>
<dbReference type="InterPro" id="IPR045851">
    <property type="entry name" value="AMP-bd_C_sf"/>
</dbReference>